<sequence>MSLVPPADAPIWVSDYEDINRLLSSFLDKADTGTRLLIRLTPKSTPSLFEYNSEDAPVVWSLIQKLEADFGILEIEPDRAETGKEVYENAKVRFNSDHEETVRQWLNRPKKLPYKDEWQQAASSMQWSHATARQFIGVNPLQYPNKGAQEILNQLLSLEVALSIPATLRSLSARHFWGDSKYLDNKEEYLVSAFPHRSDKVIPRPILVNVYIPEEFSSVLFIENQDSFQMMADYLFRLENSQIAIVYTAGFRGSASRIRDAGGYSISQMHPASDRTLQRFIAWWEKHSEEDIACSFWGDLDYSGLAILAALHGIFTSITGWKPAYDLMRQQLRAGNAHPISSGSKGTQVDPGTTGCFYADQVLLPDIRENNLFVDQEIVNVTELEEYLQQVN</sequence>
<evidence type="ECO:0000313" key="1">
    <source>
        <dbReference type="EMBL" id="QFU75925.1"/>
    </source>
</evidence>
<dbReference type="KEGG" id="halc:EY643_09775"/>
<proteinExistence type="predicted"/>
<organism evidence="1 2">
    <name type="scientific">Halioglobus maricola</name>
    <dbReference type="NCBI Taxonomy" id="2601894"/>
    <lineage>
        <taxon>Bacteria</taxon>
        <taxon>Pseudomonadati</taxon>
        <taxon>Pseudomonadota</taxon>
        <taxon>Gammaproteobacteria</taxon>
        <taxon>Cellvibrionales</taxon>
        <taxon>Halieaceae</taxon>
        <taxon>Halioglobus</taxon>
    </lineage>
</organism>
<name>A0A5P9NK78_9GAMM</name>
<dbReference type="Proteomes" id="UP000326287">
    <property type="component" value="Chromosome"/>
</dbReference>
<evidence type="ECO:0008006" key="3">
    <source>
        <dbReference type="Google" id="ProtNLM"/>
    </source>
</evidence>
<gene>
    <name evidence="1" type="ORF">EY643_09775</name>
</gene>
<dbReference type="OrthoDB" id="322908at2"/>
<accession>A0A5P9NK78</accession>
<keyword evidence="2" id="KW-1185">Reference proteome</keyword>
<reference evidence="1 2" key="1">
    <citation type="submission" date="2019-02" db="EMBL/GenBank/DDBJ databases">
        <authorList>
            <person name="Li S.-H."/>
        </authorList>
    </citation>
    <scope>NUCLEOTIDE SEQUENCE [LARGE SCALE GENOMIC DNA]</scope>
    <source>
        <strain evidence="1 2">IMCC14385</strain>
    </source>
</reference>
<evidence type="ECO:0000313" key="2">
    <source>
        <dbReference type="Proteomes" id="UP000326287"/>
    </source>
</evidence>
<dbReference type="EMBL" id="CP036422">
    <property type="protein sequence ID" value="QFU75925.1"/>
    <property type="molecule type" value="Genomic_DNA"/>
</dbReference>
<protein>
    <recommendedName>
        <fullName evidence="3">Wadjet protein JetD C-terminal domain-containing protein</fullName>
    </recommendedName>
</protein>
<dbReference type="RefSeq" id="WP_152662031.1">
    <property type="nucleotide sequence ID" value="NZ_CP036422.1"/>
</dbReference>
<dbReference type="AlphaFoldDB" id="A0A5P9NK78"/>